<dbReference type="InterPro" id="IPR036196">
    <property type="entry name" value="Ptyr_pPase_sf"/>
</dbReference>
<gene>
    <name evidence="2" type="ORF">UFOPK3001_00713</name>
</gene>
<dbReference type="InterPro" id="IPR023485">
    <property type="entry name" value="Ptyr_pPase"/>
</dbReference>
<feature type="domain" description="Phosphotyrosine protein phosphatase I" evidence="1">
    <location>
        <begin position="4"/>
        <end position="169"/>
    </location>
</feature>
<evidence type="ECO:0000259" key="1">
    <source>
        <dbReference type="SMART" id="SM00226"/>
    </source>
</evidence>
<dbReference type="AlphaFoldDB" id="A0A6J6XIM3"/>
<dbReference type="Gene3D" id="3.40.50.2300">
    <property type="match status" value="1"/>
</dbReference>
<reference evidence="2" key="1">
    <citation type="submission" date="2020-05" db="EMBL/GenBank/DDBJ databases">
        <authorList>
            <person name="Chiriac C."/>
            <person name="Salcher M."/>
            <person name="Ghai R."/>
            <person name="Kavagutti S V."/>
        </authorList>
    </citation>
    <scope>NUCLEOTIDE SEQUENCE</scope>
</reference>
<name>A0A6J6XIM3_9ZZZZ</name>
<protein>
    <submittedName>
        <fullName evidence="2">Unannotated protein</fullName>
    </submittedName>
</protein>
<dbReference type="SMART" id="SM00226">
    <property type="entry name" value="LMWPc"/>
    <property type="match status" value="1"/>
</dbReference>
<dbReference type="EMBL" id="CAFAAJ010000034">
    <property type="protein sequence ID" value="CAB4797230.1"/>
    <property type="molecule type" value="Genomic_DNA"/>
</dbReference>
<accession>A0A6J6XIM3</accession>
<organism evidence="2">
    <name type="scientific">freshwater metagenome</name>
    <dbReference type="NCBI Taxonomy" id="449393"/>
    <lineage>
        <taxon>unclassified sequences</taxon>
        <taxon>metagenomes</taxon>
        <taxon>ecological metagenomes</taxon>
    </lineage>
</organism>
<dbReference type="SUPFAM" id="SSF52788">
    <property type="entry name" value="Phosphotyrosine protein phosphatases I"/>
    <property type="match status" value="1"/>
</dbReference>
<dbReference type="Pfam" id="PF01451">
    <property type="entry name" value="LMWPc"/>
    <property type="match status" value="1"/>
</dbReference>
<sequence>MVTVCTANLCRSPFAEHFLRRCFLAAGFDVDVVSAGVAPSLGRTVPPDWRAIAAGFDLDLGEHVPGPVGPLVGSASLVLTMTAAHARDLVVAYPALVGRLAVLGDVAERLERTTPRAGTIAEVVAPQRAIELLNGVSPNEVADPYRRRKDEQLAIAANLAGLCARLVERWPG</sequence>
<evidence type="ECO:0000313" key="2">
    <source>
        <dbReference type="EMBL" id="CAB4797230.1"/>
    </source>
</evidence>
<proteinExistence type="predicted"/>